<feature type="transmembrane region" description="Helical" evidence="2">
    <location>
        <begin position="23"/>
        <end position="42"/>
    </location>
</feature>
<accession>A0A517SPM1</accession>
<evidence type="ECO:0000256" key="2">
    <source>
        <dbReference type="SAM" id="Phobius"/>
    </source>
</evidence>
<keyword evidence="2" id="KW-1133">Transmembrane helix</keyword>
<dbReference type="RefSeq" id="WP_145268977.1">
    <property type="nucleotide sequence ID" value="NZ_CP036272.1"/>
</dbReference>
<reference evidence="3 4" key="1">
    <citation type="submission" date="2019-02" db="EMBL/GenBank/DDBJ databases">
        <title>Deep-cultivation of Planctomycetes and their phenomic and genomic characterization uncovers novel biology.</title>
        <authorList>
            <person name="Wiegand S."/>
            <person name="Jogler M."/>
            <person name="Boedeker C."/>
            <person name="Pinto D."/>
            <person name="Vollmers J."/>
            <person name="Rivas-Marin E."/>
            <person name="Kohn T."/>
            <person name="Peeters S.H."/>
            <person name="Heuer A."/>
            <person name="Rast P."/>
            <person name="Oberbeckmann S."/>
            <person name="Bunk B."/>
            <person name="Jeske O."/>
            <person name="Meyerdierks A."/>
            <person name="Storesund J.E."/>
            <person name="Kallscheuer N."/>
            <person name="Luecker S."/>
            <person name="Lage O.M."/>
            <person name="Pohl T."/>
            <person name="Merkel B.J."/>
            <person name="Hornburger P."/>
            <person name="Mueller R.-W."/>
            <person name="Bruemmer F."/>
            <person name="Labrenz M."/>
            <person name="Spormann A.M."/>
            <person name="Op den Camp H."/>
            <person name="Overmann J."/>
            <person name="Amann R."/>
            <person name="Jetten M.S.M."/>
            <person name="Mascher T."/>
            <person name="Medema M.H."/>
            <person name="Devos D.P."/>
            <person name="Kaster A.-K."/>
            <person name="Ovreas L."/>
            <person name="Rohde M."/>
            <person name="Galperin M.Y."/>
            <person name="Jogler C."/>
        </authorList>
    </citation>
    <scope>NUCLEOTIDE SEQUENCE [LARGE SCALE GENOMIC DNA]</scope>
    <source>
        <strain evidence="3 4">SV_7m_r</strain>
    </source>
</reference>
<keyword evidence="2" id="KW-0812">Transmembrane</keyword>
<evidence type="ECO:0000313" key="4">
    <source>
        <dbReference type="Proteomes" id="UP000315003"/>
    </source>
</evidence>
<sequence length="161" mass="17706">MSACMHPCRTGHCRRNGTTLTEVIVAAGMVIAIASVMIPLIVSASRLRTQSRYYQQVTDDLSNQMDRLVALPTDQREQALEQLKPSAHVLENLQAATLTGETSTDSNGTTLTLRMQWQRPGDPPPIQLTAWLDCNPETGQPPKQSPEQSQPTRETAPEANQ</sequence>
<proteinExistence type="predicted"/>
<organism evidence="3 4">
    <name type="scientific">Stieleria bergensis</name>
    <dbReference type="NCBI Taxonomy" id="2528025"/>
    <lineage>
        <taxon>Bacteria</taxon>
        <taxon>Pseudomonadati</taxon>
        <taxon>Planctomycetota</taxon>
        <taxon>Planctomycetia</taxon>
        <taxon>Pirellulales</taxon>
        <taxon>Pirellulaceae</taxon>
        <taxon>Stieleria</taxon>
    </lineage>
</organism>
<feature type="region of interest" description="Disordered" evidence="1">
    <location>
        <begin position="116"/>
        <end position="161"/>
    </location>
</feature>
<evidence type="ECO:0000256" key="1">
    <source>
        <dbReference type="SAM" id="MobiDB-lite"/>
    </source>
</evidence>
<evidence type="ECO:0000313" key="3">
    <source>
        <dbReference type="EMBL" id="QDT58074.1"/>
    </source>
</evidence>
<keyword evidence="2" id="KW-0472">Membrane</keyword>
<dbReference type="Proteomes" id="UP000315003">
    <property type="component" value="Chromosome"/>
</dbReference>
<gene>
    <name evidence="3" type="ORF">SV7mr_05630</name>
</gene>
<protein>
    <submittedName>
        <fullName evidence="3">Uncharacterized protein</fullName>
    </submittedName>
</protein>
<dbReference type="EMBL" id="CP036272">
    <property type="protein sequence ID" value="QDT58074.1"/>
    <property type="molecule type" value="Genomic_DNA"/>
</dbReference>
<name>A0A517SPM1_9BACT</name>
<dbReference type="AlphaFoldDB" id="A0A517SPM1"/>
<feature type="compositionally biased region" description="Low complexity" evidence="1">
    <location>
        <begin position="140"/>
        <end position="151"/>
    </location>
</feature>
<dbReference type="OrthoDB" id="279546at2"/>
<keyword evidence="4" id="KW-1185">Reference proteome</keyword>